<organism evidence="2 3">
    <name type="scientific">Sphagnum jensenii</name>
    <dbReference type="NCBI Taxonomy" id="128206"/>
    <lineage>
        <taxon>Eukaryota</taxon>
        <taxon>Viridiplantae</taxon>
        <taxon>Streptophyta</taxon>
        <taxon>Embryophyta</taxon>
        <taxon>Bryophyta</taxon>
        <taxon>Sphagnophytina</taxon>
        <taxon>Sphagnopsida</taxon>
        <taxon>Sphagnales</taxon>
        <taxon>Sphagnaceae</taxon>
        <taxon>Sphagnum</taxon>
    </lineage>
</organism>
<evidence type="ECO:0000313" key="3">
    <source>
        <dbReference type="Proteomes" id="UP001497444"/>
    </source>
</evidence>
<feature type="region of interest" description="Disordered" evidence="1">
    <location>
        <begin position="25"/>
        <end position="78"/>
    </location>
</feature>
<accession>A0ABP0W9B3</accession>
<feature type="compositionally biased region" description="Basic residues" evidence="1">
    <location>
        <begin position="25"/>
        <end position="43"/>
    </location>
</feature>
<name>A0ABP0W9B3_9BRYO</name>
<protein>
    <submittedName>
        <fullName evidence="2">Uncharacterized protein</fullName>
    </submittedName>
</protein>
<reference evidence="2" key="1">
    <citation type="submission" date="2024-02" db="EMBL/GenBank/DDBJ databases">
        <authorList>
            <consortium name="ELIXIR-Norway"/>
            <consortium name="Elixir Norway"/>
        </authorList>
    </citation>
    <scope>NUCLEOTIDE SEQUENCE</scope>
</reference>
<sequence>MRVLIPQICVASGLLEIFQKMQLRGRRNGRKHRVVGSSHRKRKKEEAAGDDASSSSSSNDDDTRDLGPNPTWPVPTGYTVVGRVEL</sequence>
<evidence type="ECO:0000313" key="2">
    <source>
        <dbReference type="EMBL" id="CAK9263404.1"/>
    </source>
</evidence>
<proteinExistence type="predicted"/>
<dbReference type="EMBL" id="OZ020110">
    <property type="protein sequence ID" value="CAK9263404.1"/>
    <property type="molecule type" value="Genomic_DNA"/>
</dbReference>
<evidence type="ECO:0000256" key="1">
    <source>
        <dbReference type="SAM" id="MobiDB-lite"/>
    </source>
</evidence>
<keyword evidence="3" id="KW-1185">Reference proteome</keyword>
<dbReference type="Proteomes" id="UP001497444">
    <property type="component" value="Chromosome 15"/>
</dbReference>
<gene>
    <name evidence="2" type="ORF">CSSPJE1EN1_LOCUS8882</name>
</gene>